<name>A0A3A2Z5G9_9EURO</name>
<feature type="region of interest" description="Disordered" evidence="1">
    <location>
        <begin position="83"/>
        <end position="104"/>
    </location>
</feature>
<dbReference type="AlphaFoldDB" id="A0A3A2Z5G9"/>
<feature type="compositionally biased region" description="Basic and acidic residues" evidence="1">
    <location>
        <begin position="91"/>
        <end position="104"/>
    </location>
</feature>
<evidence type="ECO:0000256" key="1">
    <source>
        <dbReference type="SAM" id="MobiDB-lite"/>
    </source>
</evidence>
<dbReference type="EMBL" id="MVGC01000667">
    <property type="protein sequence ID" value="RJE17930.1"/>
    <property type="molecule type" value="Genomic_DNA"/>
</dbReference>
<proteinExistence type="predicted"/>
<dbReference type="Proteomes" id="UP000266188">
    <property type="component" value="Unassembled WGS sequence"/>
</dbReference>
<sequence>MCIVSLDDSDACPCRRIVDRLLQRLANLQRTAGRESVDDPLEQLLNHVLYRSPTPPPTIRSAPMVQSPLSSVPTGVYKLLKGVSGGRRAKEKKEEEKGKEGEGQ</sequence>
<protein>
    <submittedName>
        <fullName evidence="2">Uncharacterized protein</fullName>
    </submittedName>
</protein>
<gene>
    <name evidence="2" type="ORF">PHISCL_09732</name>
</gene>
<evidence type="ECO:0000313" key="3">
    <source>
        <dbReference type="Proteomes" id="UP000266188"/>
    </source>
</evidence>
<accession>A0A3A2Z5G9</accession>
<reference evidence="3" key="1">
    <citation type="submission" date="2017-02" db="EMBL/GenBank/DDBJ databases">
        <authorList>
            <person name="Tafer H."/>
            <person name="Lopandic K."/>
        </authorList>
    </citation>
    <scope>NUCLEOTIDE SEQUENCE [LARGE SCALE GENOMIC DNA]</scope>
    <source>
        <strain evidence="3">CBS 366.77</strain>
    </source>
</reference>
<comment type="caution">
    <text evidence="2">The sequence shown here is derived from an EMBL/GenBank/DDBJ whole genome shotgun (WGS) entry which is preliminary data.</text>
</comment>
<organism evidence="2 3">
    <name type="scientific">Aspergillus sclerotialis</name>
    <dbReference type="NCBI Taxonomy" id="2070753"/>
    <lineage>
        <taxon>Eukaryota</taxon>
        <taxon>Fungi</taxon>
        <taxon>Dikarya</taxon>
        <taxon>Ascomycota</taxon>
        <taxon>Pezizomycotina</taxon>
        <taxon>Eurotiomycetes</taxon>
        <taxon>Eurotiomycetidae</taxon>
        <taxon>Eurotiales</taxon>
        <taxon>Aspergillaceae</taxon>
        <taxon>Aspergillus</taxon>
        <taxon>Aspergillus subgen. Polypaecilum</taxon>
    </lineage>
</organism>
<keyword evidence="3" id="KW-1185">Reference proteome</keyword>
<evidence type="ECO:0000313" key="2">
    <source>
        <dbReference type="EMBL" id="RJE17930.1"/>
    </source>
</evidence>